<comment type="caution">
    <text evidence="2">The sequence shown here is derived from an EMBL/GenBank/DDBJ whole genome shotgun (WGS) entry which is preliminary data.</text>
</comment>
<evidence type="ECO:0000313" key="2">
    <source>
        <dbReference type="EMBL" id="MBX8630991.1"/>
    </source>
</evidence>
<dbReference type="Proteomes" id="UP000750197">
    <property type="component" value="Unassembled WGS sequence"/>
</dbReference>
<evidence type="ECO:0000313" key="4">
    <source>
        <dbReference type="Proteomes" id="UP000716004"/>
    </source>
</evidence>
<sequence>MSSEGMLTAGYVVVIVFVILTISYLTYALLHPEKF</sequence>
<keyword evidence="1" id="KW-0472">Membrane</keyword>
<dbReference type="AlphaFoldDB" id="A0A8J8CBF8"/>
<gene>
    <name evidence="2" type="ORF">J9259_00475</name>
    <name evidence="3" type="ORF">KIY12_00505</name>
</gene>
<dbReference type="Pfam" id="PF09604">
    <property type="entry name" value="Potass_KdpF"/>
    <property type="match status" value="1"/>
</dbReference>
<evidence type="ECO:0000256" key="1">
    <source>
        <dbReference type="SAM" id="Phobius"/>
    </source>
</evidence>
<dbReference type="InterPro" id="IPR011726">
    <property type="entry name" value="KdpF"/>
</dbReference>
<reference evidence="2" key="1">
    <citation type="submission" date="2021-04" db="EMBL/GenBank/DDBJ databases">
        <title>Genomic insights into ecological role and evolution of a novel Thermoplasmata order Candidatus Sysuiplasmatales.</title>
        <authorList>
            <person name="Yuan Y."/>
        </authorList>
    </citation>
    <scope>NUCLEOTIDE SEQUENCE</scope>
    <source>
        <strain evidence="3">TUT19-bin139</strain>
        <strain evidence="2">YP2-bin.285</strain>
    </source>
</reference>
<keyword evidence="1" id="KW-0812">Transmembrane</keyword>
<keyword evidence="1" id="KW-1133">Transmembrane helix</keyword>
<name>A0A8J8CBF8_9ARCH</name>
<accession>A0A8J8CBF8</accession>
<evidence type="ECO:0000313" key="3">
    <source>
        <dbReference type="EMBL" id="MBX8643205.1"/>
    </source>
</evidence>
<organism evidence="2 4">
    <name type="scientific">Candidatus Sysuiplasma superficiale</name>
    <dbReference type="NCBI Taxonomy" id="2823368"/>
    <lineage>
        <taxon>Archaea</taxon>
        <taxon>Methanobacteriati</taxon>
        <taxon>Thermoplasmatota</taxon>
        <taxon>Thermoplasmata</taxon>
        <taxon>Candidatus Sysuiplasmatales</taxon>
        <taxon>Candidatus Sysuiplasmataceae</taxon>
        <taxon>Candidatus Sysuiplasma</taxon>
    </lineage>
</organism>
<dbReference type="Proteomes" id="UP000716004">
    <property type="component" value="Unassembled WGS sequence"/>
</dbReference>
<proteinExistence type="predicted"/>
<dbReference type="GO" id="GO:0008556">
    <property type="term" value="F:P-type potassium transmembrane transporter activity"/>
    <property type="evidence" value="ECO:0007669"/>
    <property type="project" value="InterPro"/>
</dbReference>
<protein>
    <submittedName>
        <fullName evidence="2">Potassium-transporting ATPase subunit F</fullName>
    </submittedName>
</protein>
<dbReference type="GO" id="GO:0005886">
    <property type="term" value="C:plasma membrane"/>
    <property type="evidence" value="ECO:0007669"/>
    <property type="project" value="InterPro"/>
</dbReference>
<feature type="transmembrane region" description="Helical" evidence="1">
    <location>
        <begin position="6"/>
        <end position="30"/>
    </location>
</feature>
<dbReference type="EMBL" id="JAGVSJ010000001">
    <property type="protein sequence ID" value="MBX8630991.1"/>
    <property type="molecule type" value="Genomic_DNA"/>
</dbReference>
<dbReference type="EMBL" id="JAHEAC010000001">
    <property type="protein sequence ID" value="MBX8643205.1"/>
    <property type="molecule type" value="Genomic_DNA"/>
</dbReference>